<comment type="caution">
    <text evidence="2">The sequence shown here is derived from an EMBL/GenBank/DDBJ whole genome shotgun (WGS) entry which is preliminary data.</text>
</comment>
<keyword evidence="3" id="KW-1185">Reference proteome</keyword>
<dbReference type="PANTHER" id="PTHR15020:SF50">
    <property type="entry name" value="UPF0659 PROTEIN YMR090W"/>
    <property type="match status" value="1"/>
</dbReference>
<dbReference type="Proteomes" id="UP000305451">
    <property type="component" value="Unassembled WGS sequence"/>
</dbReference>
<dbReference type="EMBL" id="SRXV01000003">
    <property type="protein sequence ID" value="TGY92179.1"/>
    <property type="molecule type" value="Genomic_DNA"/>
</dbReference>
<accession>A0A4V3RYY3</accession>
<evidence type="ECO:0000313" key="2">
    <source>
        <dbReference type="EMBL" id="TGY92179.1"/>
    </source>
</evidence>
<dbReference type="SUPFAM" id="SSF51735">
    <property type="entry name" value="NAD(P)-binding Rossmann-fold domains"/>
    <property type="match status" value="1"/>
</dbReference>
<dbReference type="OrthoDB" id="367683at2"/>
<name>A0A4V3RYY3_9PROT</name>
<dbReference type="RefSeq" id="WP_135945313.1">
    <property type="nucleotide sequence ID" value="NZ_BMEI01000003.1"/>
</dbReference>
<proteinExistence type="predicted"/>
<evidence type="ECO:0000313" key="3">
    <source>
        <dbReference type="Proteomes" id="UP000305451"/>
    </source>
</evidence>
<dbReference type="Gene3D" id="3.40.50.720">
    <property type="entry name" value="NAD(P)-binding Rossmann-like Domain"/>
    <property type="match status" value="1"/>
</dbReference>
<feature type="domain" description="NAD(P)-binding" evidence="1">
    <location>
        <begin position="7"/>
        <end position="187"/>
    </location>
</feature>
<dbReference type="InterPro" id="IPR036291">
    <property type="entry name" value="NAD(P)-bd_dom_sf"/>
</dbReference>
<gene>
    <name evidence="2" type="ORF">E5162_10995</name>
</gene>
<dbReference type="Pfam" id="PF13460">
    <property type="entry name" value="NAD_binding_10"/>
    <property type="match status" value="1"/>
</dbReference>
<dbReference type="AlphaFoldDB" id="A0A4V3RYY3"/>
<evidence type="ECO:0000259" key="1">
    <source>
        <dbReference type="Pfam" id="PF13460"/>
    </source>
</evidence>
<dbReference type="PANTHER" id="PTHR15020">
    <property type="entry name" value="FLAVIN REDUCTASE-RELATED"/>
    <property type="match status" value="1"/>
</dbReference>
<dbReference type="InterPro" id="IPR016040">
    <property type="entry name" value="NAD(P)-bd_dom"/>
</dbReference>
<dbReference type="CDD" id="cd05243">
    <property type="entry name" value="SDR_a5"/>
    <property type="match status" value="1"/>
</dbReference>
<organism evidence="2 3">
    <name type="scientific">Marinicauda pacifica</name>
    <dbReference type="NCBI Taxonomy" id="1133559"/>
    <lineage>
        <taxon>Bacteria</taxon>
        <taxon>Pseudomonadati</taxon>
        <taxon>Pseudomonadota</taxon>
        <taxon>Alphaproteobacteria</taxon>
        <taxon>Maricaulales</taxon>
        <taxon>Maricaulaceae</taxon>
        <taxon>Marinicauda</taxon>
    </lineage>
</organism>
<reference evidence="2 3" key="1">
    <citation type="journal article" date="2013" name="Int. J. Syst. Evol. Microbiol.">
        <title>Marinicauda pacifica gen. nov., sp. nov., a prosthecate alphaproteobacterium of the family Hyphomonadaceae isolated from deep seawater.</title>
        <authorList>
            <person name="Zhang X.Y."/>
            <person name="Li G.W."/>
            <person name="Wang C.S."/>
            <person name="Zhang Y.J."/>
            <person name="Xu X.W."/>
            <person name="Li H."/>
            <person name="Liu A."/>
            <person name="Liu C."/>
            <person name="Xie B.B."/>
            <person name="Qin Q.L."/>
            <person name="Xu Z."/>
            <person name="Chen X.L."/>
            <person name="Zhou B.C."/>
            <person name="Zhang Y.Z."/>
        </authorList>
    </citation>
    <scope>NUCLEOTIDE SEQUENCE [LARGE SCALE GENOMIC DNA]</scope>
    <source>
        <strain evidence="2 3">P-1 km-3</strain>
    </source>
</reference>
<sequence>MKVLVAGAHGNVASHVLDSLRKRGHEVTGGVRKQDQFDHVRARGAEPVMLDLTRPEQFDAALSGQEAVIFAAGSGGQAVDSVDRDGAIALADAAEASGVSRFVMLSSMSADTPENGPEKLQDYLKAKKEADAHLRKTGLEATIVRPGSLSDEAPTGKIETGERLHNLERSITRADVAETLAEVLETPSTIGKTFEMLQGDTPIAQAVKAL</sequence>
<protein>
    <submittedName>
        <fullName evidence="2">SDR family oxidoreductase</fullName>
    </submittedName>
</protein>